<keyword evidence="3" id="KW-1185">Reference proteome</keyword>
<evidence type="ECO:0000313" key="2">
    <source>
        <dbReference type="EMBL" id="VDN20919.1"/>
    </source>
</evidence>
<sequence length="186" mass="22247">MVNCAATYSSPPKVCTYCTEEYVALKHMEYHLHKLGYACVIIDWKFETNSTEYSYHNNTVEFQNKLYAWRRCVSNYSSALRTNRSVICDECMNLFNALFEFYWDIYVAPHVDFCLDVETTMNDTTNLWHNVWHCPDDRVEERRDWTLLGYSLAFLAIITVFFYTGSYMQSEEIQRRLVQCLFFFFC</sequence>
<accession>A0A183DVH0</accession>
<dbReference type="GO" id="GO:0005829">
    <property type="term" value="C:cytosol"/>
    <property type="evidence" value="ECO:0007669"/>
    <property type="project" value="TreeGrafter"/>
</dbReference>
<dbReference type="EMBL" id="UYRT01079544">
    <property type="protein sequence ID" value="VDN20919.1"/>
    <property type="molecule type" value="Genomic_DNA"/>
</dbReference>
<keyword evidence="1" id="KW-1133">Transmembrane helix</keyword>
<keyword evidence="1" id="KW-0472">Membrane</keyword>
<evidence type="ECO:0000256" key="1">
    <source>
        <dbReference type="SAM" id="Phobius"/>
    </source>
</evidence>
<reference evidence="2 3" key="2">
    <citation type="submission" date="2018-11" db="EMBL/GenBank/DDBJ databases">
        <authorList>
            <consortium name="Pathogen Informatics"/>
        </authorList>
    </citation>
    <scope>NUCLEOTIDE SEQUENCE [LARGE SCALE GENOMIC DNA]</scope>
</reference>
<dbReference type="PANTHER" id="PTHR15644">
    <property type="entry name" value="OSTEOPETROSIS ASSOCIATED TRANSMEMBRANE PROTEIN 1"/>
    <property type="match status" value="1"/>
</dbReference>
<name>A0A183DVH0_9BILA</name>
<reference evidence="4" key="1">
    <citation type="submission" date="2016-06" db="UniProtKB">
        <authorList>
            <consortium name="WormBaseParasite"/>
        </authorList>
    </citation>
    <scope>IDENTIFICATION</scope>
</reference>
<dbReference type="Proteomes" id="UP000271098">
    <property type="component" value="Unassembled WGS sequence"/>
</dbReference>
<feature type="transmembrane region" description="Helical" evidence="1">
    <location>
        <begin position="147"/>
        <end position="166"/>
    </location>
</feature>
<gene>
    <name evidence="2" type="ORF">GPUH_LOCUS12711</name>
</gene>
<keyword evidence="1" id="KW-0812">Transmembrane</keyword>
<evidence type="ECO:0000313" key="3">
    <source>
        <dbReference type="Proteomes" id="UP000271098"/>
    </source>
</evidence>
<dbReference type="Pfam" id="PF09777">
    <property type="entry name" value="OSTMP1"/>
    <property type="match status" value="1"/>
</dbReference>
<evidence type="ECO:0000313" key="4">
    <source>
        <dbReference type="WBParaSite" id="GPUH_0001272501-mRNA-1"/>
    </source>
</evidence>
<dbReference type="AlphaFoldDB" id="A0A183DVH0"/>
<dbReference type="PANTHER" id="PTHR15644:SF2">
    <property type="entry name" value="OSTEOPETROSIS-ASSOCIATED TRANSMEMBRANE PROTEIN 1"/>
    <property type="match status" value="1"/>
</dbReference>
<dbReference type="InterPro" id="IPR019172">
    <property type="entry name" value="Osteopetrosis-assoc_TM_1"/>
</dbReference>
<dbReference type="OrthoDB" id="8021850at2759"/>
<dbReference type="WBParaSite" id="GPUH_0001272501-mRNA-1">
    <property type="protein sequence ID" value="GPUH_0001272501-mRNA-1"/>
    <property type="gene ID" value="GPUH_0001272501"/>
</dbReference>
<protein>
    <submittedName>
        <fullName evidence="4">C2H2-type domain-containing protein</fullName>
    </submittedName>
</protein>
<proteinExistence type="predicted"/>
<organism evidence="4">
    <name type="scientific">Gongylonema pulchrum</name>
    <dbReference type="NCBI Taxonomy" id="637853"/>
    <lineage>
        <taxon>Eukaryota</taxon>
        <taxon>Metazoa</taxon>
        <taxon>Ecdysozoa</taxon>
        <taxon>Nematoda</taxon>
        <taxon>Chromadorea</taxon>
        <taxon>Rhabditida</taxon>
        <taxon>Spirurina</taxon>
        <taxon>Spiruromorpha</taxon>
        <taxon>Spiruroidea</taxon>
        <taxon>Gongylonematidae</taxon>
        <taxon>Gongylonema</taxon>
    </lineage>
</organism>